<dbReference type="Gene3D" id="1.20.1270.370">
    <property type="match status" value="1"/>
</dbReference>
<dbReference type="PANTHER" id="PTHR30548:SF5">
    <property type="entry name" value="SUBUNIT OF OXYGEN-SENSITIVE 2-HYDROXYISOCAPROYL-COA DEHYDRATASE"/>
    <property type="match status" value="1"/>
</dbReference>
<accession>A0A1B7LKK6</accession>
<comment type="similarity">
    <text evidence="2">Belongs to the FldB/FldC dehydratase alpha/beta subunit family.</text>
</comment>
<sequence>MTTASADRDPVMILLEAAASGGAGWPQLYPGSRPFGYFCSYWPEELILSLGREPLRLLPPAAAGVPARLPAYCCLPARACLAAGEAKEYDFLAGAGFAHTCDTIQCLAGIWPHRHTFMFVPPVTMDSPEAGTYFKAELERLWRRLAETAGVQSDAHQLQRAVVLMNRIRSLAGQLDELRPQLPSPLVAALMRAGQLMPRAAYAASLEAALPALAVKADGVGERRRLLISGSILENDGLYVMLEELGARVVADDTCTGYRHFAGLVNERAEPLAGIAARYAARPPCPCRHQYLEARLDYLLALARRRSAEGVVLVVRKYCDPHAWDAAAAGDRLREAGVPVLVLEMETSTPGGQERTRLQAFLECL</sequence>
<dbReference type="InterPro" id="IPR010327">
    <property type="entry name" value="FldB/FldC_alpha/beta"/>
</dbReference>
<dbReference type="RefSeq" id="WP_066665836.1">
    <property type="nucleotide sequence ID" value="NZ_LYVF01000002.1"/>
</dbReference>
<dbReference type="OrthoDB" id="355459at2"/>
<evidence type="ECO:0000313" key="6">
    <source>
        <dbReference type="EMBL" id="OAT87088.1"/>
    </source>
</evidence>
<evidence type="ECO:0000256" key="3">
    <source>
        <dbReference type="ARBA" id="ARBA00022723"/>
    </source>
</evidence>
<dbReference type="Gene3D" id="3.40.50.11890">
    <property type="match status" value="1"/>
</dbReference>
<keyword evidence="4" id="KW-0408">Iron</keyword>
<evidence type="ECO:0000313" key="7">
    <source>
        <dbReference type="Proteomes" id="UP000078532"/>
    </source>
</evidence>
<reference evidence="6 7" key="1">
    <citation type="submission" date="2016-04" db="EMBL/GenBank/DDBJ databases">
        <authorList>
            <person name="Evans L.H."/>
            <person name="Alamgir A."/>
            <person name="Owens N."/>
            <person name="Weber N.D."/>
            <person name="Virtaneva K."/>
            <person name="Barbian K."/>
            <person name="Babar A."/>
            <person name="Rosenke K."/>
        </authorList>
    </citation>
    <scope>NUCLEOTIDE SEQUENCE [LARGE SCALE GENOMIC DNA]</scope>
    <source>
        <strain evidence="6 7">LMa1</strain>
    </source>
</reference>
<dbReference type="Gene3D" id="3.40.50.11900">
    <property type="match status" value="1"/>
</dbReference>
<dbReference type="PANTHER" id="PTHR30548">
    <property type="entry name" value="2-HYDROXYGLUTARYL-COA DEHYDRATASE, D-COMPONENT-RELATED"/>
    <property type="match status" value="1"/>
</dbReference>
<proteinExistence type="inferred from homology"/>
<organism evidence="6 7">
    <name type="scientific">Desulfotomaculum copahuensis</name>
    <dbReference type="NCBI Taxonomy" id="1838280"/>
    <lineage>
        <taxon>Bacteria</taxon>
        <taxon>Bacillati</taxon>
        <taxon>Bacillota</taxon>
        <taxon>Clostridia</taxon>
        <taxon>Eubacteriales</taxon>
        <taxon>Desulfotomaculaceae</taxon>
        <taxon>Desulfotomaculum</taxon>
    </lineage>
</organism>
<evidence type="ECO:0008006" key="8">
    <source>
        <dbReference type="Google" id="ProtNLM"/>
    </source>
</evidence>
<evidence type="ECO:0000256" key="2">
    <source>
        <dbReference type="ARBA" id="ARBA00005806"/>
    </source>
</evidence>
<dbReference type="Proteomes" id="UP000078532">
    <property type="component" value="Unassembled WGS sequence"/>
</dbReference>
<keyword evidence="7" id="KW-1185">Reference proteome</keyword>
<dbReference type="STRING" id="1838280.A6M21_02015"/>
<gene>
    <name evidence="6" type="ORF">A6M21_02015</name>
</gene>
<keyword evidence="3" id="KW-0479">Metal-binding</keyword>
<dbReference type="AlphaFoldDB" id="A0A1B7LKK6"/>
<keyword evidence="5" id="KW-0411">Iron-sulfur</keyword>
<dbReference type="Pfam" id="PF06050">
    <property type="entry name" value="HGD-D"/>
    <property type="match status" value="1"/>
</dbReference>
<protein>
    <recommendedName>
        <fullName evidence="8">2-hydroxyglutaryl-CoA dehydratase</fullName>
    </recommendedName>
</protein>
<dbReference type="EMBL" id="LYVF01000002">
    <property type="protein sequence ID" value="OAT87088.1"/>
    <property type="molecule type" value="Genomic_DNA"/>
</dbReference>
<evidence type="ECO:0000256" key="4">
    <source>
        <dbReference type="ARBA" id="ARBA00023004"/>
    </source>
</evidence>
<name>A0A1B7LKK6_9FIRM</name>
<dbReference type="GO" id="GO:0016836">
    <property type="term" value="F:hydro-lyase activity"/>
    <property type="evidence" value="ECO:0007669"/>
    <property type="project" value="UniProtKB-ARBA"/>
</dbReference>
<evidence type="ECO:0000256" key="1">
    <source>
        <dbReference type="ARBA" id="ARBA00001966"/>
    </source>
</evidence>
<dbReference type="GO" id="GO:0046872">
    <property type="term" value="F:metal ion binding"/>
    <property type="evidence" value="ECO:0007669"/>
    <property type="project" value="UniProtKB-KW"/>
</dbReference>
<evidence type="ECO:0000256" key="5">
    <source>
        <dbReference type="ARBA" id="ARBA00023014"/>
    </source>
</evidence>
<dbReference type="GO" id="GO:0051536">
    <property type="term" value="F:iron-sulfur cluster binding"/>
    <property type="evidence" value="ECO:0007669"/>
    <property type="project" value="UniProtKB-KW"/>
</dbReference>
<comment type="cofactor">
    <cofactor evidence="1">
        <name>[4Fe-4S] cluster</name>
        <dbReference type="ChEBI" id="CHEBI:49883"/>
    </cofactor>
</comment>
<comment type="caution">
    <text evidence="6">The sequence shown here is derived from an EMBL/GenBank/DDBJ whole genome shotgun (WGS) entry which is preliminary data.</text>
</comment>